<reference evidence="11" key="1">
    <citation type="submission" date="2016-11" db="EMBL/GenBank/DDBJ databases">
        <authorList>
            <person name="Varghese N."/>
            <person name="Submissions S."/>
        </authorList>
    </citation>
    <scope>NUCLEOTIDE SEQUENCE [LARGE SCALE GENOMIC DNA]</scope>
    <source>
        <strain evidence="11">DSM 15449</strain>
    </source>
</reference>
<feature type="binding site" evidence="8">
    <location>
        <position position="175"/>
    </location>
    <ligand>
        <name>a divalent metal cation</name>
        <dbReference type="ChEBI" id="CHEBI:60240"/>
        <label>1</label>
    </ligand>
</feature>
<feature type="binding site" evidence="8">
    <location>
        <position position="195"/>
    </location>
    <ligand>
        <name>a divalent metal cation</name>
        <dbReference type="ChEBI" id="CHEBI:60240"/>
        <label>3</label>
    </ligand>
</feature>
<comment type="catalytic activity">
    <reaction evidence="8">
        <text>NAD(+) + H2O = beta-nicotinamide D-ribonucleotide + AMP + 2 H(+)</text>
        <dbReference type="Rhea" id="RHEA:11800"/>
        <dbReference type="ChEBI" id="CHEBI:14649"/>
        <dbReference type="ChEBI" id="CHEBI:15377"/>
        <dbReference type="ChEBI" id="CHEBI:15378"/>
        <dbReference type="ChEBI" id="CHEBI:57540"/>
        <dbReference type="ChEBI" id="CHEBI:456215"/>
        <dbReference type="EC" id="3.6.1.22"/>
    </reaction>
</comment>
<dbReference type="Proteomes" id="UP000183954">
    <property type="component" value="Unassembled WGS sequence"/>
</dbReference>
<comment type="catalytic activity">
    <reaction evidence="8">
        <text>a 5'-end NAD(+)-phospho-ribonucleoside in mRNA + H2O = a 5'-end phospho-adenosine-phospho-ribonucleoside in mRNA + beta-nicotinamide D-ribonucleotide + 2 H(+)</text>
        <dbReference type="Rhea" id="RHEA:60876"/>
        <dbReference type="Rhea" id="RHEA-COMP:15698"/>
        <dbReference type="Rhea" id="RHEA-COMP:15719"/>
        <dbReference type="ChEBI" id="CHEBI:14649"/>
        <dbReference type="ChEBI" id="CHEBI:15377"/>
        <dbReference type="ChEBI" id="CHEBI:15378"/>
        <dbReference type="ChEBI" id="CHEBI:144029"/>
        <dbReference type="ChEBI" id="CHEBI:144051"/>
    </reaction>
</comment>
<dbReference type="InterPro" id="IPR022925">
    <property type="entry name" value="RNA_Hydrolase_NudC"/>
</dbReference>
<dbReference type="InterPro" id="IPR020084">
    <property type="entry name" value="NUDIX_hydrolase_CS"/>
</dbReference>
<evidence type="ECO:0000259" key="9">
    <source>
        <dbReference type="PROSITE" id="PS51462"/>
    </source>
</evidence>
<gene>
    <name evidence="8" type="primary">nudC</name>
    <name evidence="10" type="ORF">SAMN02746098_02265</name>
</gene>
<dbReference type="GO" id="GO:0008270">
    <property type="term" value="F:zinc ion binding"/>
    <property type="evidence" value="ECO:0007669"/>
    <property type="project" value="UniProtKB-UniRule"/>
</dbReference>
<dbReference type="SUPFAM" id="SSF55811">
    <property type="entry name" value="Nudix"/>
    <property type="match status" value="2"/>
</dbReference>
<comment type="caution">
    <text evidence="8">Lacks conserved residue(s) required for the propagation of feature annotation.</text>
</comment>
<dbReference type="EC" id="3.6.1.-" evidence="8"/>
<dbReference type="EC" id="3.6.1.22" evidence="8"/>
<dbReference type="Gene3D" id="3.90.79.10">
    <property type="entry name" value="Nucleoside Triphosphate Pyrophosphohydrolase"/>
    <property type="match status" value="1"/>
</dbReference>
<feature type="binding site" evidence="8">
    <location>
        <position position="118"/>
    </location>
    <ligand>
        <name>Zn(2+)</name>
        <dbReference type="ChEBI" id="CHEBI:29105"/>
    </ligand>
</feature>
<feature type="binding site" evidence="8">
    <location>
        <position position="258"/>
    </location>
    <ligand>
        <name>substrate</name>
    </ligand>
</feature>
<evidence type="ECO:0000313" key="11">
    <source>
        <dbReference type="Proteomes" id="UP000183954"/>
    </source>
</evidence>
<evidence type="ECO:0000256" key="1">
    <source>
        <dbReference type="ARBA" id="ARBA00009595"/>
    </source>
</evidence>
<dbReference type="PANTHER" id="PTHR11383">
    <property type="entry name" value="NUCLEOSIDE DIPHOSPHATE-LINKED MOIETY X MOTIF 13"/>
    <property type="match status" value="1"/>
</dbReference>
<comment type="function">
    <text evidence="8">mRNA decapping enzyme that specifically removes the nicotinamide adenine dinucleotide (NAD) cap from a subset of mRNAs by hydrolyzing the diphosphate linkage to produce nicotinamide mononucleotide (NMN) and 5' monophosphate mRNA. The NAD-cap is present at the 5'-end of some mRNAs and stabilizes RNA against 5'-processing. Has preference for mRNAs with a 5'-end purine. Catalyzes the hydrolysis of a broad range of dinucleotide pyrophosphates.</text>
</comment>
<feature type="binding site" evidence="8">
    <location>
        <position position="236"/>
    </location>
    <ligand>
        <name>a divalent metal cation</name>
        <dbReference type="ChEBI" id="CHEBI:60240"/>
        <label>1</label>
    </ligand>
</feature>
<keyword evidence="4 8" id="KW-0862">Zinc</keyword>
<name>A0A1M5Y544_9FIRM</name>
<dbReference type="InterPro" id="IPR020476">
    <property type="entry name" value="Nudix_hydrolase"/>
</dbReference>
<dbReference type="InterPro" id="IPR015375">
    <property type="entry name" value="NADH_PPase-like_N"/>
</dbReference>
<feature type="binding site" evidence="8">
    <location>
        <position position="133"/>
    </location>
    <ligand>
        <name>Zn(2+)</name>
        <dbReference type="ChEBI" id="CHEBI:29105"/>
    </ligand>
</feature>
<comment type="subunit">
    <text evidence="8">Homodimer.</text>
</comment>
<comment type="cofactor">
    <cofactor evidence="8">
        <name>Mg(2+)</name>
        <dbReference type="ChEBI" id="CHEBI:18420"/>
    </cofactor>
    <cofactor evidence="8">
        <name>Mn(2+)</name>
        <dbReference type="ChEBI" id="CHEBI:29035"/>
    </cofactor>
    <text evidence="8">Divalent metal cations. Mg(2+) or Mn(2+).</text>
</comment>
<evidence type="ECO:0000256" key="3">
    <source>
        <dbReference type="ARBA" id="ARBA00022801"/>
    </source>
</evidence>
<feature type="binding site" evidence="8">
    <location>
        <position position="195"/>
    </location>
    <ligand>
        <name>a divalent metal cation</name>
        <dbReference type="ChEBI" id="CHEBI:60240"/>
        <label>1</label>
    </ligand>
</feature>
<evidence type="ECO:0000256" key="4">
    <source>
        <dbReference type="ARBA" id="ARBA00022833"/>
    </source>
</evidence>
<protein>
    <recommendedName>
        <fullName evidence="8">NAD-capped RNA hydrolase NudC</fullName>
        <shortName evidence="8">DeNADding enzyme NudC</shortName>
        <ecNumber evidence="8">3.6.1.-</ecNumber>
    </recommendedName>
    <alternativeName>
        <fullName evidence="8">NADH pyrophosphatase</fullName>
        <ecNumber evidence="8">3.6.1.22</ecNumber>
    </alternativeName>
</protein>
<feature type="binding site" evidence="8">
    <location>
        <position position="236"/>
    </location>
    <ligand>
        <name>a divalent metal cation</name>
        <dbReference type="ChEBI" id="CHEBI:60240"/>
        <label>3</label>
    </ligand>
</feature>
<dbReference type="EMBL" id="FQXJ01000007">
    <property type="protein sequence ID" value="SHI07106.1"/>
    <property type="molecule type" value="Genomic_DNA"/>
</dbReference>
<evidence type="ECO:0000256" key="7">
    <source>
        <dbReference type="ARBA" id="ARBA00023211"/>
    </source>
</evidence>
<feature type="binding site" evidence="8">
    <location>
        <position position="141"/>
    </location>
    <ligand>
        <name>substrate</name>
    </ligand>
</feature>
<organism evidence="10 11">
    <name type="scientific">Desulfosporosinus lacus DSM 15449</name>
    <dbReference type="NCBI Taxonomy" id="1121420"/>
    <lineage>
        <taxon>Bacteria</taxon>
        <taxon>Bacillati</taxon>
        <taxon>Bacillota</taxon>
        <taxon>Clostridia</taxon>
        <taxon>Eubacteriales</taxon>
        <taxon>Desulfitobacteriaceae</taxon>
        <taxon>Desulfosporosinus</taxon>
    </lineage>
</organism>
<evidence type="ECO:0000256" key="5">
    <source>
        <dbReference type="ARBA" id="ARBA00022842"/>
    </source>
</evidence>
<evidence type="ECO:0000256" key="6">
    <source>
        <dbReference type="ARBA" id="ARBA00023027"/>
    </source>
</evidence>
<dbReference type="Pfam" id="PF09297">
    <property type="entry name" value="Zn_ribbon_NUD"/>
    <property type="match status" value="1"/>
</dbReference>
<proteinExistence type="inferred from homology"/>
<comment type="similarity">
    <text evidence="1 8">Belongs to the Nudix hydrolase family. NudC subfamily.</text>
</comment>
<sequence length="272" mass="31058">MFFEPGFNYQEEKNEKVYWLLFKGNKFLVIENNGQFALPDINPDQLNIRPMRRQYVGQLDGRPCYVAELSPNTVAPEGMSFCNLRRLLDHIPEDLFVLVGKAYQIMHWDRSHQYCSQCGAQTENKMDERAKRCPSCGFVNYPRISPAIIVAITRGNEILLAKGSRFQAGFYSVLAGFVEPGETFEECVQREVAEEVGIKVKNIKYFGSQPWPFPDSLMVGFTADYNSGDLNIDKKEILDARWFTADQLPLIPSSGSIARQLIDWFSQAKDSK</sequence>
<evidence type="ECO:0000313" key="10">
    <source>
        <dbReference type="EMBL" id="SHI07106.1"/>
    </source>
</evidence>
<feature type="binding site" evidence="8">
    <location>
        <position position="115"/>
    </location>
    <ligand>
        <name>Zn(2+)</name>
        <dbReference type="ChEBI" id="CHEBI:29105"/>
    </ligand>
</feature>
<keyword evidence="3 8" id="KW-0378">Hydrolase</keyword>
<keyword evidence="5 8" id="KW-0460">Magnesium</keyword>
<feature type="binding site" evidence="8">
    <location>
        <position position="85"/>
    </location>
    <ligand>
        <name>substrate</name>
    </ligand>
</feature>
<dbReference type="FunFam" id="3.90.79.10:FF:000004">
    <property type="entry name" value="NADH pyrophosphatase"/>
    <property type="match status" value="1"/>
</dbReference>
<feature type="binding site" evidence="8">
    <location>
        <position position="128"/>
    </location>
    <ligand>
        <name>substrate</name>
    </ligand>
</feature>
<feature type="domain" description="Nudix hydrolase" evidence="9">
    <location>
        <begin position="142"/>
        <end position="265"/>
    </location>
</feature>
<comment type="catalytic activity">
    <reaction evidence="8">
        <text>NADH + H2O = reduced beta-nicotinamide D-ribonucleotide + AMP + 2 H(+)</text>
        <dbReference type="Rhea" id="RHEA:48868"/>
        <dbReference type="ChEBI" id="CHEBI:15377"/>
        <dbReference type="ChEBI" id="CHEBI:15378"/>
        <dbReference type="ChEBI" id="CHEBI:57945"/>
        <dbReference type="ChEBI" id="CHEBI:90832"/>
        <dbReference type="ChEBI" id="CHEBI:456215"/>
        <dbReference type="EC" id="3.6.1.22"/>
    </reaction>
</comment>
<dbReference type="Pfam" id="PF00293">
    <property type="entry name" value="NUDIX"/>
    <property type="match status" value="1"/>
</dbReference>
<dbReference type="AlphaFoldDB" id="A0A1M5Y544"/>
<feature type="binding site" evidence="8">
    <location>
        <begin position="209"/>
        <end position="216"/>
    </location>
    <ligand>
        <name>substrate</name>
    </ligand>
</feature>
<dbReference type="RefSeq" id="WP_073029840.1">
    <property type="nucleotide sequence ID" value="NZ_FQXJ01000007.1"/>
</dbReference>
<feature type="binding site" evidence="8">
    <location>
        <position position="136"/>
    </location>
    <ligand>
        <name>Zn(2+)</name>
        <dbReference type="ChEBI" id="CHEBI:29105"/>
    </ligand>
</feature>
<keyword evidence="6 8" id="KW-0520">NAD</keyword>
<keyword evidence="11" id="KW-1185">Reference proteome</keyword>
<evidence type="ECO:0000256" key="2">
    <source>
        <dbReference type="ARBA" id="ARBA00022723"/>
    </source>
</evidence>
<dbReference type="Gene3D" id="3.90.79.20">
    <property type="match status" value="1"/>
</dbReference>
<feature type="binding site" evidence="8">
    <location>
        <position position="191"/>
    </location>
    <ligand>
        <name>a divalent metal cation</name>
        <dbReference type="ChEBI" id="CHEBI:60240"/>
        <label>2</label>
    </ligand>
</feature>
<dbReference type="HAMAP" id="MF_00297">
    <property type="entry name" value="Nudix_NudC"/>
    <property type="match status" value="1"/>
</dbReference>
<dbReference type="OrthoDB" id="9787476at2"/>
<dbReference type="InterPro" id="IPR000086">
    <property type="entry name" value="NUDIX_hydrolase_dom"/>
</dbReference>
<feature type="short sequence motif" description="Nudix box" evidence="8">
    <location>
        <begin position="176"/>
        <end position="197"/>
    </location>
</feature>
<dbReference type="PROSITE" id="PS51462">
    <property type="entry name" value="NUDIX"/>
    <property type="match status" value="1"/>
</dbReference>
<dbReference type="InterPro" id="IPR015376">
    <property type="entry name" value="Znr_NADH_PPase"/>
</dbReference>
<keyword evidence="7 8" id="KW-0464">Manganese</keyword>
<dbReference type="InterPro" id="IPR049734">
    <property type="entry name" value="NudC-like_C"/>
</dbReference>
<dbReference type="GO" id="GO:0035529">
    <property type="term" value="F:NADH pyrophosphatase activity"/>
    <property type="evidence" value="ECO:0007669"/>
    <property type="project" value="RHEA"/>
</dbReference>
<accession>A0A1M5Y544</accession>
<dbReference type="GO" id="GO:0030145">
    <property type="term" value="F:manganese ion binding"/>
    <property type="evidence" value="ECO:0007669"/>
    <property type="project" value="UniProtKB-UniRule"/>
</dbReference>
<feature type="binding site" evidence="8">
    <location>
        <position position="191"/>
    </location>
    <ligand>
        <name>a divalent metal cation</name>
        <dbReference type="ChEBI" id="CHEBI:60240"/>
        <label>3</label>
    </ligand>
</feature>
<dbReference type="STRING" id="1121420.SAMN02746098_02265"/>
<dbReference type="GO" id="GO:0110153">
    <property type="term" value="F:RNA NAD-cap (NMN-forming) hydrolase activity"/>
    <property type="evidence" value="ECO:0007669"/>
    <property type="project" value="RHEA"/>
</dbReference>
<dbReference type="CDD" id="cd03429">
    <property type="entry name" value="NUDIX_NADH_pyrophosphatase_Nudt13"/>
    <property type="match status" value="1"/>
</dbReference>
<evidence type="ECO:0000256" key="8">
    <source>
        <dbReference type="HAMAP-Rule" id="MF_00297"/>
    </source>
</evidence>
<dbReference type="InterPro" id="IPR015797">
    <property type="entry name" value="NUDIX_hydrolase-like_dom_sf"/>
</dbReference>
<dbReference type="Pfam" id="PF09296">
    <property type="entry name" value="NUDIX-like"/>
    <property type="match status" value="1"/>
</dbReference>
<dbReference type="GO" id="GO:0000287">
    <property type="term" value="F:magnesium ion binding"/>
    <property type="evidence" value="ECO:0007669"/>
    <property type="project" value="UniProtKB-UniRule"/>
</dbReference>
<dbReference type="GO" id="GO:0000210">
    <property type="term" value="F:NAD+ diphosphatase activity"/>
    <property type="evidence" value="ECO:0007669"/>
    <property type="project" value="UniProtKB-UniRule"/>
</dbReference>
<dbReference type="PANTHER" id="PTHR11383:SF3">
    <property type="entry name" value="NAD(P)H PYROPHOSPHATASE NUDT13, MITOCHONDRIAL"/>
    <property type="match status" value="1"/>
</dbReference>
<dbReference type="NCBIfam" id="NF001299">
    <property type="entry name" value="PRK00241.1"/>
    <property type="match status" value="1"/>
</dbReference>
<dbReference type="PROSITE" id="PS00893">
    <property type="entry name" value="NUDIX_BOX"/>
    <property type="match status" value="1"/>
</dbReference>
<comment type="cofactor">
    <cofactor evidence="8">
        <name>Zn(2+)</name>
        <dbReference type="ChEBI" id="CHEBI:29105"/>
    </cofactor>
    <text evidence="8">Binds 1 zinc ion per subunit.</text>
</comment>
<keyword evidence="2 8" id="KW-0479">Metal-binding</keyword>
<dbReference type="PRINTS" id="PR00502">
    <property type="entry name" value="NUDIXFAMILY"/>
</dbReference>